<reference evidence="4" key="1">
    <citation type="submission" date="2024-06" db="EMBL/GenBank/DDBJ databases">
        <authorList>
            <person name="Ryan C."/>
        </authorList>
    </citation>
    <scope>NUCLEOTIDE SEQUENCE [LARGE SCALE GENOMIC DNA]</scope>
</reference>
<reference evidence="3 4" key="2">
    <citation type="submission" date="2024-10" db="EMBL/GenBank/DDBJ databases">
        <authorList>
            <person name="Ryan C."/>
        </authorList>
    </citation>
    <scope>NUCLEOTIDE SEQUENCE [LARGE SCALE GENOMIC DNA]</scope>
</reference>
<gene>
    <name evidence="3" type="ORF">URODEC1_LOCUS86140</name>
</gene>
<evidence type="ECO:0000259" key="2">
    <source>
        <dbReference type="Pfam" id="PF06911"/>
    </source>
</evidence>
<organism evidence="3 4">
    <name type="scientific">Urochloa decumbens</name>
    <dbReference type="NCBI Taxonomy" id="240449"/>
    <lineage>
        <taxon>Eukaryota</taxon>
        <taxon>Viridiplantae</taxon>
        <taxon>Streptophyta</taxon>
        <taxon>Embryophyta</taxon>
        <taxon>Tracheophyta</taxon>
        <taxon>Spermatophyta</taxon>
        <taxon>Magnoliopsida</taxon>
        <taxon>Liliopsida</taxon>
        <taxon>Poales</taxon>
        <taxon>Poaceae</taxon>
        <taxon>PACMAD clade</taxon>
        <taxon>Panicoideae</taxon>
        <taxon>Panicodae</taxon>
        <taxon>Paniceae</taxon>
        <taxon>Melinidinae</taxon>
        <taxon>Urochloa</taxon>
    </lineage>
</organism>
<dbReference type="EMBL" id="OZ075143">
    <property type="protein sequence ID" value="CAL5040514.1"/>
    <property type="molecule type" value="Genomic_DNA"/>
</dbReference>
<dbReference type="PANTHER" id="PTHR21068">
    <property type="entry name" value="SPARTIN"/>
    <property type="match status" value="1"/>
</dbReference>
<dbReference type="InterPro" id="IPR009686">
    <property type="entry name" value="Senescence/spartin_C"/>
</dbReference>
<evidence type="ECO:0000313" key="3">
    <source>
        <dbReference type="EMBL" id="CAL5040514.1"/>
    </source>
</evidence>
<name>A0ABC9DL18_9POAL</name>
<feature type="region of interest" description="Disordered" evidence="1">
    <location>
        <begin position="40"/>
        <end position="61"/>
    </location>
</feature>
<dbReference type="PANTHER" id="PTHR21068:SF43">
    <property type="entry name" value="SPARTIN"/>
    <property type="match status" value="1"/>
</dbReference>
<dbReference type="AlphaFoldDB" id="A0ABC9DL18"/>
<feature type="compositionally biased region" description="Basic residues" evidence="1">
    <location>
        <begin position="393"/>
        <end position="403"/>
    </location>
</feature>
<evidence type="ECO:0000256" key="1">
    <source>
        <dbReference type="SAM" id="MobiDB-lite"/>
    </source>
</evidence>
<evidence type="ECO:0000313" key="4">
    <source>
        <dbReference type="Proteomes" id="UP001497457"/>
    </source>
</evidence>
<proteinExistence type="predicted"/>
<feature type="domain" description="Senescence" evidence="2">
    <location>
        <begin position="212"/>
        <end position="351"/>
    </location>
</feature>
<dbReference type="Proteomes" id="UP001497457">
    <property type="component" value="Chromosome 33rd"/>
</dbReference>
<feature type="compositionally biased region" description="Basic and acidic residues" evidence="1">
    <location>
        <begin position="418"/>
        <end position="437"/>
    </location>
</feature>
<keyword evidence="4" id="KW-1185">Reference proteome</keyword>
<feature type="region of interest" description="Disordered" evidence="1">
    <location>
        <begin position="1"/>
        <end position="28"/>
    </location>
</feature>
<feature type="compositionally biased region" description="Pro residues" evidence="1">
    <location>
        <begin position="16"/>
        <end position="28"/>
    </location>
</feature>
<accession>A0ABC9DL18</accession>
<protein>
    <recommendedName>
        <fullName evidence="2">Senescence domain-containing protein</fullName>
    </recommendedName>
</protein>
<dbReference type="InterPro" id="IPR045036">
    <property type="entry name" value="Spartin-like"/>
</dbReference>
<feature type="region of interest" description="Disordered" evidence="1">
    <location>
        <begin position="393"/>
        <end position="437"/>
    </location>
</feature>
<dbReference type="Pfam" id="PF06911">
    <property type="entry name" value="Senescence"/>
    <property type="match status" value="1"/>
</dbReference>
<sequence length="437" mass="46795">MASPHGRVPSSSPSNPNDPWPAPSAPPLYPTLTMADLAPVEIGSPVSSSPTAVGEDATGPPPSEDLLLRIPGAQLHLIDRSRSHPLAAGDLSLLRIRSGGTSLAAIALLDPVQWPLARDVAAVKLDPCHYSFSLTVPPSADDPNPGTLHYGLTLAHPDDRLDALLAAYTSFSVHSVVGTKELESRVRDEVEAAAYWTAVAPNVEEYGGKVAKAIATGAEHLAKGILWCGEVTVDRLRWGNEVLKKRMQPGDANAEVSPEMLRRIKRAKKVTQMSEKVATGILSGVVKVTGYFTSSFANSKAGKKFFNLLPGEIVLASLDGFGKICDAVEVSGKNVLSTSSTVTTGLVSHKYCASPPQIRSCNSEYHPHFVLSSVFTLNLRVVQVRGQSCRCNQRRAGRRRARHRDGVGRVQDPAGLESEERPETHGAGHVDHQGERC</sequence>